<dbReference type="CDD" id="cd07185">
    <property type="entry name" value="OmpA_C-like"/>
    <property type="match status" value="1"/>
</dbReference>
<comment type="subcellular location">
    <subcellularLocation>
        <location evidence="8">Cell outer membrane</location>
        <topology evidence="8">Lipid-anchor</topology>
    </subcellularLocation>
</comment>
<organism evidence="11 12">
    <name type="scientific">Acinetobacter equi</name>
    <dbReference type="NCBI Taxonomy" id="1324350"/>
    <lineage>
        <taxon>Bacteria</taxon>
        <taxon>Pseudomonadati</taxon>
        <taxon>Pseudomonadota</taxon>
        <taxon>Gammaproteobacteria</taxon>
        <taxon>Moraxellales</taxon>
        <taxon>Moraxellaceae</taxon>
        <taxon>Acinetobacter</taxon>
    </lineage>
</organism>
<dbReference type="NCBIfam" id="TIGR02802">
    <property type="entry name" value="Pal_lipo"/>
    <property type="match status" value="1"/>
</dbReference>
<keyword evidence="3 8" id="KW-0472">Membrane</keyword>
<name>A0A0N9VG37_9GAMM</name>
<dbReference type="GO" id="GO:0051301">
    <property type="term" value="P:cell division"/>
    <property type="evidence" value="ECO:0007669"/>
    <property type="project" value="UniProtKB-UniRule"/>
</dbReference>
<keyword evidence="1 8" id="KW-0132">Cell division</keyword>
<accession>A0A0N9VG37</accession>
<comment type="subunit">
    <text evidence="8">The Tol-Pal system is composed of five core proteins: the inner membrane proteins TolA, TolQ and TolR, the periplasmic protein TolB and the outer membrane protein Pal. They form a network linking the inner and outer membranes and the peptidoglycan layer.</text>
</comment>
<dbReference type="KEGG" id="aei:AOY20_13885"/>
<feature type="domain" description="OmpA-like" evidence="10">
    <location>
        <begin position="75"/>
        <end position="192"/>
    </location>
</feature>
<proteinExistence type="inferred from homology"/>
<dbReference type="InterPro" id="IPR050330">
    <property type="entry name" value="Bact_OuterMem_StrucFunc"/>
</dbReference>
<dbReference type="Gene3D" id="3.30.1330.60">
    <property type="entry name" value="OmpA-like domain"/>
    <property type="match status" value="1"/>
</dbReference>
<evidence type="ECO:0000256" key="2">
    <source>
        <dbReference type="ARBA" id="ARBA00022729"/>
    </source>
</evidence>
<comment type="function">
    <text evidence="8">Part of the Tol-Pal system, which plays a role in outer membrane invagination during cell division and is important for maintaining outer membrane integrity.</text>
</comment>
<evidence type="ECO:0000256" key="5">
    <source>
        <dbReference type="ARBA" id="ARBA00023237"/>
    </source>
</evidence>
<reference evidence="11 12" key="1">
    <citation type="journal article" date="2015" name="Int. J. Syst. Evol. Microbiol.">
        <title>Acinetobacter equi sp. nov. isolated from horse faeces.</title>
        <authorList>
            <person name="Poppel M.T."/>
            <person name="Skiebe E."/>
            <person name="Laue M."/>
            <person name="Bergmann H."/>
            <person name="Ebersberger I."/>
            <person name="Garn T."/>
            <person name="Fruth A."/>
            <person name="Baumgardt S."/>
            <person name="Busse H.J."/>
            <person name="Wilharm G."/>
        </authorList>
    </citation>
    <scope>NUCLEOTIDE SEQUENCE [LARGE SCALE GENOMIC DNA]</scope>
    <source>
        <strain evidence="11 12">114</strain>
    </source>
</reference>
<evidence type="ECO:0000256" key="1">
    <source>
        <dbReference type="ARBA" id="ARBA00022618"/>
    </source>
</evidence>
<dbReference type="PANTHER" id="PTHR30329:SF21">
    <property type="entry name" value="LIPOPROTEIN YIAD-RELATED"/>
    <property type="match status" value="1"/>
</dbReference>
<dbReference type="STRING" id="1324350.AOY20_13885"/>
<evidence type="ECO:0000256" key="3">
    <source>
        <dbReference type="ARBA" id="ARBA00023136"/>
    </source>
</evidence>
<dbReference type="HAMAP" id="MF_02204">
    <property type="entry name" value="Pal"/>
    <property type="match status" value="1"/>
</dbReference>
<keyword evidence="6 8" id="KW-0449">Lipoprotein</keyword>
<keyword evidence="12" id="KW-1185">Reference proteome</keyword>
<dbReference type="InterPro" id="IPR014169">
    <property type="entry name" value="Pal_lipo_C"/>
</dbReference>
<dbReference type="GO" id="GO:0009279">
    <property type="term" value="C:cell outer membrane"/>
    <property type="evidence" value="ECO:0007669"/>
    <property type="project" value="UniProtKB-SubCell"/>
</dbReference>
<feature type="signal peptide" evidence="9">
    <location>
        <begin position="1"/>
        <end position="24"/>
    </location>
</feature>
<dbReference type="Proteomes" id="UP000064939">
    <property type="component" value="Chromosome"/>
</dbReference>
<dbReference type="PROSITE" id="PS01068">
    <property type="entry name" value="OMPA_1"/>
    <property type="match status" value="1"/>
</dbReference>
<dbReference type="RefSeq" id="WP_054582425.1">
    <property type="nucleotide sequence ID" value="NZ_CP012808.1"/>
</dbReference>
<dbReference type="InterPro" id="IPR006664">
    <property type="entry name" value="OMP_bac"/>
</dbReference>
<dbReference type="PROSITE" id="PS51257">
    <property type="entry name" value="PROKAR_LIPOPROTEIN"/>
    <property type="match status" value="1"/>
</dbReference>
<keyword evidence="2 8" id="KW-0732">Signal</keyword>
<dbReference type="InterPro" id="IPR006665">
    <property type="entry name" value="OmpA-like"/>
</dbReference>
<evidence type="ECO:0000313" key="11">
    <source>
        <dbReference type="EMBL" id="ALH96546.1"/>
    </source>
</evidence>
<dbReference type="InterPro" id="IPR036737">
    <property type="entry name" value="OmpA-like_sf"/>
</dbReference>
<dbReference type="InterPro" id="IPR006690">
    <property type="entry name" value="OMPA-like_CS"/>
</dbReference>
<dbReference type="SUPFAM" id="SSF103088">
    <property type="entry name" value="OmpA-like"/>
    <property type="match status" value="1"/>
</dbReference>
<keyword evidence="7 8" id="KW-0131">Cell cycle</keyword>
<comment type="similarity">
    <text evidence="8">Belongs to the Pal lipoprotein family.</text>
</comment>
<evidence type="ECO:0000256" key="7">
    <source>
        <dbReference type="ARBA" id="ARBA00023306"/>
    </source>
</evidence>
<evidence type="ECO:0000259" key="10">
    <source>
        <dbReference type="PROSITE" id="PS51123"/>
    </source>
</evidence>
<dbReference type="PRINTS" id="PR01021">
    <property type="entry name" value="OMPADOMAIN"/>
</dbReference>
<feature type="chain" id="PRO_5006039430" description="Peptidoglycan-associated lipoprotein" evidence="9">
    <location>
        <begin position="25"/>
        <end position="196"/>
    </location>
</feature>
<gene>
    <name evidence="8" type="primary">pal</name>
    <name evidence="11" type="ORF">AOY20_13885</name>
</gene>
<dbReference type="InterPro" id="IPR039001">
    <property type="entry name" value="Pal"/>
</dbReference>
<evidence type="ECO:0000256" key="9">
    <source>
        <dbReference type="SAM" id="SignalP"/>
    </source>
</evidence>
<evidence type="ECO:0000256" key="6">
    <source>
        <dbReference type="ARBA" id="ARBA00023288"/>
    </source>
</evidence>
<keyword evidence="4 8" id="KW-0564">Palmitate</keyword>
<evidence type="ECO:0000256" key="8">
    <source>
        <dbReference type="HAMAP-Rule" id="MF_02204"/>
    </source>
</evidence>
<sequence length="196" mass="21016">MKALKLFILPLLATSVIMTGCASRKPVATVDATQGLSSGSTGNDSGVTVSTQGLSEDAALNAQNLAGASAKGVTEANKQYLANRVVYFDYDSSDLSNQDYLTLQAHAQFLMANANSRVALTGHTDERGTREYNLALGERRAKAVESFLISNGVNPGQLEPVSYGKEMPINPGHNEAAWKENRRVEINYEAVPPLLK</sequence>
<dbReference type="PANTHER" id="PTHR30329">
    <property type="entry name" value="STATOR ELEMENT OF FLAGELLAR MOTOR COMPLEX"/>
    <property type="match status" value="1"/>
</dbReference>
<dbReference type="AlphaFoldDB" id="A0A0N9VG37"/>
<dbReference type="EMBL" id="CP012808">
    <property type="protein sequence ID" value="ALH96546.1"/>
    <property type="molecule type" value="Genomic_DNA"/>
</dbReference>
<dbReference type="PROSITE" id="PS51123">
    <property type="entry name" value="OMPA_2"/>
    <property type="match status" value="1"/>
</dbReference>
<dbReference type="OrthoDB" id="9809164at2"/>
<evidence type="ECO:0000256" key="4">
    <source>
        <dbReference type="ARBA" id="ARBA00023139"/>
    </source>
</evidence>
<protein>
    <recommendedName>
        <fullName evidence="8">Peptidoglycan-associated lipoprotein</fullName>
        <shortName evidence="8">PAL</shortName>
    </recommendedName>
</protein>
<evidence type="ECO:0000313" key="12">
    <source>
        <dbReference type="Proteomes" id="UP000064939"/>
    </source>
</evidence>
<keyword evidence="5 8" id="KW-0998">Cell outer membrane</keyword>
<dbReference type="Pfam" id="PF00691">
    <property type="entry name" value="OmpA"/>
    <property type="match status" value="1"/>
</dbReference>